<comment type="caution">
    <text evidence="1">The sequence shown here is derived from an EMBL/GenBank/DDBJ whole genome shotgun (WGS) entry which is preliminary data.</text>
</comment>
<dbReference type="Proteomes" id="UP000294200">
    <property type="component" value="Unassembled WGS sequence"/>
</dbReference>
<dbReference type="AlphaFoldDB" id="A0A4R0XBY6"/>
<evidence type="ECO:0000313" key="2">
    <source>
        <dbReference type="Proteomes" id="UP000294200"/>
    </source>
</evidence>
<dbReference type="SUPFAM" id="SSF56112">
    <property type="entry name" value="Protein kinase-like (PK-like)"/>
    <property type="match status" value="1"/>
</dbReference>
<sequence>MTRKSARSTRYPAPDERQPVLAEIRRQKMARSPHAYERGTAAHFYAWVESRSAGTLPEGPAVWICGDCHLGNLGPVADAEGEVAVHVRDLDQSVIGNPVHDLLRLGLSLATAARSSDLPGIITTRLTGALLDGYEQAFDDSRSDETSRTERPDVTRIAMEEALNRSRRQLARQNIDHVRPHIPLGKRFWPLSGDEKKAIHALFESGASTLVRSVLGKEVSGESAIRVLDAAYWVKGCSSLGRRRYVVLLDVDGACSAGGPPCLIDIKEAVSPTAQIAAGHRMPRDNGRRVVEGARHVTPALGDRMFAVRLDGCAAVARELMPQDLKFAAEQISELDAVKAAHFLAIVIGQAHAHQMDAATRKAWLNELRTRRPKSSDAPSWLWRSIVELLVKHEAEYLEHCRRYALQRPLKG</sequence>
<protein>
    <recommendedName>
        <fullName evidence="3">DUF2252 domain-containing protein</fullName>
    </recommendedName>
</protein>
<name>A0A4R0XBY6_9BURK</name>
<dbReference type="InterPro" id="IPR018721">
    <property type="entry name" value="DUF2252"/>
</dbReference>
<organism evidence="1 2">
    <name type="scientific">Paraburkholderia steynii</name>
    <dbReference type="NCBI Taxonomy" id="1245441"/>
    <lineage>
        <taxon>Bacteria</taxon>
        <taxon>Pseudomonadati</taxon>
        <taxon>Pseudomonadota</taxon>
        <taxon>Betaproteobacteria</taxon>
        <taxon>Burkholderiales</taxon>
        <taxon>Burkholderiaceae</taxon>
        <taxon>Paraburkholderia</taxon>
    </lineage>
</organism>
<dbReference type="Pfam" id="PF10009">
    <property type="entry name" value="DUF2252"/>
    <property type="match status" value="1"/>
</dbReference>
<evidence type="ECO:0008006" key="3">
    <source>
        <dbReference type="Google" id="ProtNLM"/>
    </source>
</evidence>
<reference evidence="1 2" key="1">
    <citation type="submission" date="2017-02" db="EMBL/GenBank/DDBJ databases">
        <title>Paraburkholderia sophoroidis sp. nov. and Paraburkholderia steynii sp. nov. rhizobial symbionts of the fynbos legume Hypocalyptus sophoroides.</title>
        <authorList>
            <person name="Steenkamp E.T."/>
            <person name="Beukes C.W."/>
            <person name="Van Zyl E."/>
            <person name="Avontuur J."/>
            <person name="Chan W.Y."/>
            <person name="Hassen A."/>
            <person name="Palmer M."/>
            <person name="Mthombeni L."/>
            <person name="Phalane F."/>
            <person name="Sereme K."/>
            <person name="Venter S.N."/>
        </authorList>
    </citation>
    <scope>NUCLEOTIDE SEQUENCE [LARGE SCALE GENOMIC DNA]</scope>
    <source>
        <strain evidence="1 2">HC1.1ba</strain>
    </source>
</reference>
<proteinExistence type="predicted"/>
<dbReference type="InterPro" id="IPR011009">
    <property type="entry name" value="Kinase-like_dom_sf"/>
</dbReference>
<keyword evidence="2" id="KW-1185">Reference proteome</keyword>
<dbReference type="PANTHER" id="PTHR39441:SF1">
    <property type="entry name" value="DUF2252 DOMAIN-CONTAINING PROTEIN"/>
    <property type="match status" value="1"/>
</dbReference>
<evidence type="ECO:0000313" key="1">
    <source>
        <dbReference type="EMBL" id="TCG04487.1"/>
    </source>
</evidence>
<gene>
    <name evidence="1" type="ORF">BZM27_40565</name>
</gene>
<accession>A0A4R0XBY6</accession>
<dbReference type="EMBL" id="MWML01000247">
    <property type="protein sequence ID" value="TCG04487.1"/>
    <property type="molecule type" value="Genomic_DNA"/>
</dbReference>
<dbReference type="PANTHER" id="PTHR39441">
    <property type="entry name" value="DUF2252 DOMAIN-CONTAINING PROTEIN"/>
    <property type="match status" value="1"/>
</dbReference>